<organism evidence="1 2">
    <name type="scientific">Acidithiobacillus concretivorus</name>
    <dbReference type="NCBI Taxonomy" id="3063952"/>
    <lineage>
        <taxon>Bacteria</taxon>
        <taxon>Pseudomonadati</taxon>
        <taxon>Pseudomonadota</taxon>
        <taxon>Acidithiobacillia</taxon>
        <taxon>Acidithiobacillales</taxon>
        <taxon>Acidithiobacillaceae</taxon>
        <taxon>Acidithiobacillus</taxon>
    </lineage>
</organism>
<dbReference type="Proteomes" id="UP001197028">
    <property type="component" value="Unassembled WGS sequence"/>
</dbReference>
<gene>
    <name evidence="1" type="ORF">HJG40_11385</name>
</gene>
<accession>A0ABS5ZRV9</accession>
<proteinExistence type="predicted"/>
<sequence>MLNSVEDGARALLKDAAAVLSQFPQIEHIVIGGWCPVIRNKSRILHPGTLDVGILFRYSNKPGFLSDVIERLIQSGFAPSAKHSFQLLKKQVVNGKTLIYNIDLLHPRMLEDKDSMGLFVDHLELDIPLNNAERQLKKMCSVVLPNSEVLFQKSMYTAVSIDGQSLPLVTFEGMFVTKMDSCQKQKRERDSFDIYLAFANDGVNAQSINQLASEDNRIDDSLKEFKLHLQNKADEFNKNVKHFCKGIEDSPAQYVLAKLNG</sequence>
<comment type="caution">
    <text evidence="1">The sequence shown here is derived from an EMBL/GenBank/DDBJ whole genome shotgun (WGS) entry which is preliminary data.</text>
</comment>
<evidence type="ECO:0000313" key="1">
    <source>
        <dbReference type="EMBL" id="MBU2739375.1"/>
    </source>
</evidence>
<evidence type="ECO:0000313" key="2">
    <source>
        <dbReference type="Proteomes" id="UP001197028"/>
    </source>
</evidence>
<keyword evidence="2" id="KW-1185">Reference proteome</keyword>
<evidence type="ECO:0008006" key="3">
    <source>
        <dbReference type="Google" id="ProtNLM"/>
    </source>
</evidence>
<reference evidence="1 2" key="1">
    <citation type="journal article" date="2021" name="ISME J.">
        <title>Genomic evolution of the class Acidithiobacillia: deep-branching Proteobacteria living in extreme acidic conditions.</title>
        <authorList>
            <person name="Moya-Beltran A."/>
            <person name="Beard S."/>
            <person name="Rojas-Villalobos C."/>
            <person name="Issotta F."/>
            <person name="Gallardo Y."/>
            <person name="Ulloa R."/>
            <person name="Giaveno A."/>
            <person name="Degli Esposti M."/>
            <person name="Johnson D.B."/>
            <person name="Quatrini R."/>
        </authorList>
    </citation>
    <scope>NUCLEOTIDE SEQUENCE [LARGE SCALE GENOMIC DNA]</scope>
    <source>
        <strain evidence="1 2">ATCC 19703</strain>
    </source>
</reference>
<name>A0ABS5ZRV9_9PROT</name>
<dbReference type="RefSeq" id="WP_215864298.1">
    <property type="nucleotide sequence ID" value="NZ_JABELD010000086.1"/>
</dbReference>
<dbReference type="EMBL" id="JABELD010000086">
    <property type="protein sequence ID" value="MBU2739375.1"/>
    <property type="molecule type" value="Genomic_DNA"/>
</dbReference>
<protein>
    <recommendedName>
        <fullName evidence="3">Nucleotidyl transferase AbiEii/AbiGii toxin family protein</fullName>
    </recommendedName>
</protein>